<dbReference type="InterPro" id="IPR002467">
    <property type="entry name" value="Pept_M24A_MAP1"/>
</dbReference>
<feature type="binding site" evidence="6">
    <location>
        <position position="181"/>
    </location>
    <ligand>
        <name>substrate</name>
    </ligand>
</feature>
<dbReference type="InterPro" id="IPR001714">
    <property type="entry name" value="Pept_M24_MAP"/>
</dbReference>
<keyword evidence="4 6" id="KW-0479">Metal-binding</keyword>
<keyword evidence="3 6" id="KW-0645">Protease</keyword>
<dbReference type="InterPro" id="IPR036005">
    <property type="entry name" value="Creatinase/aminopeptidase-like"/>
</dbReference>
<protein>
    <recommendedName>
        <fullName evidence="6 7">Methionine aminopeptidase</fullName>
        <shortName evidence="6">MAP</shortName>
        <shortName evidence="6">MetAP</shortName>
        <ecNumber evidence="6 7">3.4.11.18</ecNumber>
    </recommendedName>
    <alternativeName>
        <fullName evidence="6">Peptidase M</fullName>
    </alternativeName>
</protein>
<dbReference type="AlphaFoldDB" id="A0A6C2CG44"/>
<dbReference type="RefSeq" id="WP_148581216.1">
    <property type="nucleotide sequence ID" value="NZ_SDKK01000029.1"/>
</dbReference>
<dbReference type="CDD" id="cd01086">
    <property type="entry name" value="MetAP1"/>
    <property type="match status" value="1"/>
</dbReference>
<dbReference type="GO" id="GO:0004239">
    <property type="term" value="F:initiator methionyl aminopeptidase activity"/>
    <property type="evidence" value="ECO:0007669"/>
    <property type="project" value="UniProtKB-UniRule"/>
</dbReference>
<dbReference type="Gene3D" id="3.90.230.10">
    <property type="entry name" value="Creatinase/methionine aminopeptidase superfamily"/>
    <property type="match status" value="1"/>
</dbReference>
<dbReference type="Proteomes" id="UP000389128">
    <property type="component" value="Unassembled WGS sequence"/>
</dbReference>
<evidence type="ECO:0000256" key="7">
    <source>
        <dbReference type="RuleBase" id="RU003653"/>
    </source>
</evidence>
<dbReference type="EMBL" id="SDKK01000029">
    <property type="protein sequence ID" value="TYC52927.1"/>
    <property type="molecule type" value="Genomic_DNA"/>
</dbReference>
<reference evidence="9 10" key="1">
    <citation type="submission" date="2019-01" db="EMBL/GenBank/DDBJ databases">
        <title>Zoogloea oleivorans genome sequencing and assembly.</title>
        <authorList>
            <person name="Tancsics A."/>
            <person name="Farkas M."/>
            <person name="Kriszt B."/>
            <person name="Maroti G."/>
            <person name="Horvath B."/>
        </authorList>
    </citation>
    <scope>NUCLEOTIDE SEQUENCE [LARGE SCALE GENOMIC DNA]</scope>
    <source>
        <strain evidence="9 10">Buc</strain>
    </source>
</reference>
<keyword evidence="5 6" id="KW-0378">Hydrolase</keyword>
<dbReference type="InterPro" id="IPR000994">
    <property type="entry name" value="Pept_M24"/>
</dbReference>
<evidence type="ECO:0000256" key="5">
    <source>
        <dbReference type="ARBA" id="ARBA00022801"/>
    </source>
</evidence>
<evidence type="ECO:0000259" key="8">
    <source>
        <dbReference type="Pfam" id="PF00557"/>
    </source>
</evidence>
<keyword evidence="10" id="KW-1185">Reference proteome</keyword>
<dbReference type="SUPFAM" id="SSF55920">
    <property type="entry name" value="Creatinase/aminopeptidase"/>
    <property type="match status" value="1"/>
</dbReference>
<dbReference type="PRINTS" id="PR00599">
    <property type="entry name" value="MAPEPTIDASE"/>
</dbReference>
<feature type="binding site" evidence="6">
    <location>
        <position position="238"/>
    </location>
    <ligand>
        <name>a divalent metal cation</name>
        <dbReference type="ChEBI" id="CHEBI:60240"/>
        <label>1</label>
    </ligand>
</feature>
<dbReference type="GO" id="GO:0006508">
    <property type="term" value="P:proteolysis"/>
    <property type="evidence" value="ECO:0007669"/>
    <property type="project" value="UniProtKB-KW"/>
</dbReference>
<evidence type="ECO:0000256" key="6">
    <source>
        <dbReference type="HAMAP-Rule" id="MF_01974"/>
    </source>
</evidence>
<evidence type="ECO:0000313" key="9">
    <source>
        <dbReference type="EMBL" id="TYC52927.1"/>
    </source>
</evidence>
<dbReference type="PANTHER" id="PTHR43330:SF27">
    <property type="entry name" value="METHIONINE AMINOPEPTIDASE"/>
    <property type="match status" value="1"/>
</dbReference>
<comment type="cofactor">
    <cofactor evidence="6">
        <name>Co(2+)</name>
        <dbReference type="ChEBI" id="CHEBI:48828"/>
    </cofactor>
    <cofactor evidence="6">
        <name>Zn(2+)</name>
        <dbReference type="ChEBI" id="CHEBI:29105"/>
    </cofactor>
    <cofactor evidence="6">
        <name>Mn(2+)</name>
        <dbReference type="ChEBI" id="CHEBI:29035"/>
    </cofactor>
    <cofactor evidence="6">
        <name>Fe(2+)</name>
        <dbReference type="ChEBI" id="CHEBI:29033"/>
    </cofactor>
    <text evidence="6">Binds 2 divalent metal cations per subunit. Has a high-affinity and a low affinity metal-binding site. The true nature of the physiological cofactor is under debate. The enzyme is active with cobalt, zinc, manganese or divalent iron ions. Most likely, methionine aminopeptidases function as mononuclear Fe(2+)-metalloproteases under physiological conditions, and the catalytically relevant metal-binding site has been assigned to the histidine-containing high-affinity site.</text>
</comment>
<name>A0A6C2CG44_9RHOO</name>
<dbReference type="OrthoDB" id="9802055at2"/>
<comment type="similarity">
    <text evidence="6">Belongs to the peptidase M24A family. Methionine aminopeptidase type 1 subfamily.</text>
</comment>
<comment type="function">
    <text evidence="1 6">Removes the N-terminal methionine from nascent proteins. The N-terminal methionine is often cleaved when the second residue in the primary sequence is small and uncharged (Met-Ala-, Cys, Gly, Pro, Ser, Thr, or Val). Requires deformylation of the N(alpha)-formylated initiator methionine before it can be hydrolyzed.</text>
</comment>
<feature type="binding site" evidence="6">
    <location>
        <position position="207"/>
    </location>
    <ligand>
        <name>a divalent metal cation</name>
        <dbReference type="ChEBI" id="CHEBI:60240"/>
        <label>2</label>
        <note>catalytic</note>
    </ligand>
</feature>
<feature type="binding site" evidence="6">
    <location>
        <position position="83"/>
    </location>
    <ligand>
        <name>substrate</name>
    </ligand>
</feature>
<proteinExistence type="inferred from homology"/>
<sequence>MTDSKRVTIRSAAELAMARRAGMLAADVLRMIADHVKPGVTTDELDKLCHDYIDNVQRAVPANIGYHGYPKTICTSVNHVICHGIPSDKKLKSGDIINIDVAIIKDGWFGDTSRMYFVGEPSILAKRLVRTTYEAMRAGIEQVRPGATLGDIGHAIQTVAHREGFSVVREYGGHGIGTVYHDDLHVPHYGRPGTGLKLEAGMVFTIEPMINAGKAAIKHLPDGWTVVTKDRSLSAQWEHMVAVTKSGFEILTPWPDGYGDYSAIMPITAERTAA</sequence>
<feature type="binding site" evidence="6">
    <location>
        <position position="100"/>
    </location>
    <ligand>
        <name>a divalent metal cation</name>
        <dbReference type="ChEBI" id="CHEBI:60240"/>
        <label>1</label>
    </ligand>
</feature>
<evidence type="ECO:0000256" key="2">
    <source>
        <dbReference type="ARBA" id="ARBA00022438"/>
    </source>
</evidence>
<feature type="binding site" evidence="6">
    <location>
        <position position="174"/>
    </location>
    <ligand>
        <name>a divalent metal cation</name>
        <dbReference type="ChEBI" id="CHEBI:60240"/>
        <label>2</label>
        <note>catalytic</note>
    </ligand>
</feature>
<dbReference type="PANTHER" id="PTHR43330">
    <property type="entry name" value="METHIONINE AMINOPEPTIDASE"/>
    <property type="match status" value="1"/>
</dbReference>
<dbReference type="GO" id="GO:0005829">
    <property type="term" value="C:cytosol"/>
    <property type="evidence" value="ECO:0007669"/>
    <property type="project" value="TreeGrafter"/>
</dbReference>
<dbReference type="HAMAP" id="MF_01974">
    <property type="entry name" value="MetAP_1"/>
    <property type="match status" value="1"/>
</dbReference>
<comment type="caution">
    <text evidence="9">The sequence shown here is derived from an EMBL/GenBank/DDBJ whole genome shotgun (WGS) entry which is preliminary data.</text>
</comment>
<keyword evidence="2 6" id="KW-0031">Aminopeptidase</keyword>
<comment type="subunit">
    <text evidence="6">Monomer.</text>
</comment>
<dbReference type="NCBIfam" id="TIGR00500">
    <property type="entry name" value="met_pdase_I"/>
    <property type="match status" value="1"/>
</dbReference>
<dbReference type="GO" id="GO:0046872">
    <property type="term" value="F:metal ion binding"/>
    <property type="evidence" value="ECO:0007669"/>
    <property type="project" value="UniProtKB-UniRule"/>
</dbReference>
<comment type="catalytic activity">
    <reaction evidence="6 7">
        <text>Release of N-terminal amino acids, preferentially methionine, from peptides and arylamides.</text>
        <dbReference type="EC" id="3.4.11.18"/>
    </reaction>
</comment>
<dbReference type="Pfam" id="PF00557">
    <property type="entry name" value="Peptidase_M24"/>
    <property type="match status" value="1"/>
</dbReference>
<accession>A0A6C2CG44</accession>
<feature type="binding site" evidence="6">
    <location>
        <position position="111"/>
    </location>
    <ligand>
        <name>a divalent metal cation</name>
        <dbReference type="ChEBI" id="CHEBI:60240"/>
        <label>2</label>
        <note>catalytic</note>
    </ligand>
</feature>
<evidence type="ECO:0000256" key="3">
    <source>
        <dbReference type="ARBA" id="ARBA00022670"/>
    </source>
</evidence>
<gene>
    <name evidence="6 9" type="primary">map</name>
    <name evidence="9" type="ORF">ETQ85_22020</name>
</gene>
<evidence type="ECO:0000313" key="10">
    <source>
        <dbReference type="Proteomes" id="UP000389128"/>
    </source>
</evidence>
<dbReference type="GO" id="GO:0070006">
    <property type="term" value="F:metalloaminopeptidase activity"/>
    <property type="evidence" value="ECO:0007669"/>
    <property type="project" value="UniProtKB-UniRule"/>
</dbReference>
<dbReference type="EC" id="3.4.11.18" evidence="6 7"/>
<feature type="binding site" evidence="6">
    <location>
        <position position="238"/>
    </location>
    <ligand>
        <name>a divalent metal cation</name>
        <dbReference type="ChEBI" id="CHEBI:60240"/>
        <label>2</label>
        <note>catalytic</note>
    </ligand>
</feature>
<evidence type="ECO:0000256" key="4">
    <source>
        <dbReference type="ARBA" id="ARBA00022723"/>
    </source>
</evidence>
<dbReference type="PROSITE" id="PS00680">
    <property type="entry name" value="MAP_1"/>
    <property type="match status" value="1"/>
</dbReference>
<organism evidence="9 10">
    <name type="scientific">Zoogloea oleivorans</name>
    <dbReference type="NCBI Taxonomy" id="1552750"/>
    <lineage>
        <taxon>Bacteria</taxon>
        <taxon>Pseudomonadati</taxon>
        <taxon>Pseudomonadota</taxon>
        <taxon>Betaproteobacteria</taxon>
        <taxon>Rhodocyclales</taxon>
        <taxon>Zoogloeaceae</taxon>
        <taxon>Zoogloea</taxon>
    </lineage>
</organism>
<feature type="domain" description="Peptidase M24" evidence="8">
    <location>
        <begin position="18"/>
        <end position="245"/>
    </location>
</feature>
<evidence type="ECO:0000256" key="1">
    <source>
        <dbReference type="ARBA" id="ARBA00002521"/>
    </source>
</evidence>
<feature type="binding site" evidence="6">
    <location>
        <position position="111"/>
    </location>
    <ligand>
        <name>a divalent metal cation</name>
        <dbReference type="ChEBI" id="CHEBI:60240"/>
        <label>1</label>
    </ligand>
</feature>